<evidence type="ECO:0000256" key="1">
    <source>
        <dbReference type="SAM" id="Coils"/>
    </source>
</evidence>
<protein>
    <submittedName>
        <fullName evidence="4">Tat (Twin-arginine translocation) pathway signal sequence domain protein</fullName>
    </submittedName>
</protein>
<dbReference type="AlphaFoldDB" id="A0A0G0BQG8"/>
<evidence type="ECO:0000259" key="3">
    <source>
        <dbReference type="Pfam" id="PF08486"/>
    </source>
</evidence>
<keyword evidence="1" id="KW-0175">Coiled coil</keyword>
<evidence type="ECO:0000256" key="2">
    <source>
        <dbReference type="SAM" id="Phobius"/>
    </source>
</evidence>
<name>A0A0G0BQG8_9BACT</name>
<proteinExistence type="predicted"/>
<keyword evidence="2" id="KW-0472">Membrane</keyword>
<evidence type="ECO:0000313" key="4">
    <source>
        <dbReference type="EMBL" id="KKP65891.1"/>
    </source>
</evidence>
<evidence type="ECO:0000313" key="5">
    <source>
        <dbReference type="Proteomes" id="UP000033866"/>
    </source>
</evidence>
<keyword evidence="2" id="KW-0812">Transmembrane</keyword>
<dbReference type="EMBL" id="LBPV01000009">
    <property type="protein sequence ID" value="KKP65891.1"/>
    <property type="molecule type" value="Genomic_DNA"/>
</dbReference>
<gene>
    <name evidence="4" type="ORF">UR61_C0009G0008</name>
</gene>
<feature type="transmembrane region" description="Helical" evidence="2">
    <location>
        <begin position="7"/>
        <end position="28"/>
    </location>
</feature>
<organism evidence="4 5">
    <name type="scientific">candidate division WS6 bacterium GW2011_GWE1_34_7</name>
    <dbReference type="NCBI Taxonomy" id="1619093"/>
    <lineage>
        <taxon>Bacteria</taxon>
        <taxon>Candidatus Dojkabacteria</taxon>
    </lineage>
</organism>
<keyword evidence="2" id="KW-1133">Transmembrane helix</keyword>
<accession>A0A0G0BQG8</accession>
<feature type="domain" description="Sporulation stage II protein D amidase enhancer LytB N-terminal" evidence="3">
    <location>
        <begin position="359"/>
        <end position="423"/>
    </location>
</feature>
<comment type="caution">
    <text evidence="4">The sequence shown here is derived from an EMBL/GenBank/DDBJ whole genome shotgun (WGS) entry which is preliminary data.</text>
</comment>
<dbReference type="Proteomes" id="UP000033866">
    <property type="component" value="Unassembled WGS sequence"/>
</dbReference>
<sequence length="615" mass="68198">MYWYKTVPQYIVVFLMVCFTAFVGLNWASPIYSQSVEDLEGKINETTEELNKQKSYLSTIESKIKEISGSNYSLSQKISMINDEITKLKTEIEKRDLEIEDKLAKIDEKQKLLDQKKEFLDDISGELYMKSRYSGEELIFSFSTLEKMLQNLFVKKNAISILTEDIEKINGEYSSLLEVKVALEKEKKELDAQKKDLDDSYALLAAEKNKIQAELNAQVSSKKSVSSSIAKLTGQLSDLQKALVIARSGGTHVDVNSVPSSGDYYASLKGFRERAPSGSFAVFSIGAYTHRNGMSQWGAKARANAGQTYTEILNAYYSGKKLVTGVVVIDGVSENIMTNIKTTTYGTLNFEGDYLLRLGEVPESWPMEVLKAQAIAARTYAINYTKNGRGTICTTESCQVVLATKKTGAWKTAVEATRGVVLTDSGGRVFSTQYAAVHGGWINGVGWDTTDKSGSGDWMSRAYDSISGVSWFYKAWYRLGYSDSSSNCGRYPWLSQEEMSDIVNAHLVFKGVDLKQSVNTGRIVSVTYSICSVPGSSLVPYSMSQLRSFLNNPVTSVSNVVTVNSNGNTQSVTFYTNRGPVTIPGTEFKYVFNVRAPGHIRIAQNGFVHINVERK</sequence>
<reference evidence="4 5" key="1">
    <citation type="journal article" date="2015" name="Nature">
        <title>rRNA introns, odd ribosomes, and small enigmatic genomes across a large radiation of phyla.</title>
        <authorList>
            <person name="Brown C.T."/>
            <person name="Hug L.A."/>
            <person name="Thomas B.C."/>
            <person name="Sharon I."/>
            <person name="Castelle C.J."/>
            <person name="Singh A."/>
            <person name="Wilkins M.J."/>
            <person name="Williams K.H."/>
            <person name="Banfield J.F."/>
        </authorList>
    </citation>
    <scope>NUCLEOTIDE SEQUENCE [LARGE SCALE GENOMIC DNA]</scope>
</reference>
<dbReference type="Gene3D" id="6.10.250.3150">
    <property type="match status" value="1"/>
</dbReference>
<dbReference type="Pfam" id="PF08486">
    <property type="entry name" value="SpoIID"/>
    <property type="match status" value="1"/>
</dbReference>
<dbReference type="InterPro" id="IPR013693">
    <property type="entry name" value="SpoIID/LytB_N"/>
</dbReference>
<feature type="coiled-coil region" evidence="1">
    <location>
        <begin position="166"/>
        <end position="207"/>
    </location>
</feature>